<feature type="transmembrane region" description="Helical" evidence="10">
    <location>
        <begin position="23"/>
        <end position="44"/>
    </location>
</feature>
<keyword evidence="7 9" id="KW-1015">Disulfide bond</keyword>
<feature type="disulfide bond" evidence="9">
    <location>
        <begin position="372"/>
        <end position="382"/>
    </location>
</feature>
<keyword evidence="6" id="KW-0677">Repeat</keyword>
<keyword evidence="2" id="KW-0217">Developmental protein</keyword>
<dbReference type="PANTHER" id="PTHR14949:SF32">
    <property type="entry name" value="WNT INHIBITORY FACTOR 1"/>
    <property type="match status" value="1"/>
</dbReference>
<reference evidence="13" key="1">
    <citation type="submission" date="2021-12" db="EMBL/GenBank/DDBJ databases">
        <authorList>
            <person name="King R."/>
        </authorList>
    </citation>
    <scope>NUCLEOTIDE SEQUENCE</scope>
</reference>
<keyword evidence="5" id="KW-0732">Signal</keyword>
<feature type="domain" description="EGF-like" evidence="11">
    <location>
        <begin position="264"/>
        <end position="296"/>
    </location>
</feature>
<organism evidence="13 14">
    <name type="scientific">Bemisia tabaci</name>
    <name type="common">Sweetpotato whitefly</name>
    <name type="synonym">Aleurodes tabaci</name>
    <dbReference type="NCBI Taxonomy" id="7038"/>
    <lineage>
        <taxon>Eukaryota</taxon>
        <taxon>Metazoa</taxon>
        <taxon>Ecdysozoa</taxon>
        <taxon>Arthropoda</taxon>
        <taxon>Hexapoda</taxon>
        <taxon>Insecta</taxon>
        <taxon>Pterygota</taxon>
        <taxon>Neoptera</taxon>
        <taxon>Paraneoptera</taxon>
        <taxon>Hemiptera</taxon>
        <taxon>Sternorrhyncha</taxon>
        <taxon>Aleyrodoidea</taxon>
        <taxon>Aleyrodidae</taxon>
        <taxon>Aleyrodinae</taxon>
        <taxon>Bemisia</taxon>
    </lineage>
</organism>
<evidence type="ECO:0000256" key="6">
    <source>
        <dbReference type="ARBA" id="ARBA00022737"/>
    </source>
</evidence>
<evidence type="ECO:0000259" key="11">
    <source>
        <dbReference type="PROSITE" id="PS50026"/>
    </source>
</evidence>
<dbReference type="SMART" id="SM00469">
    <property type="entry name" value="WIF"/>
    <property type="match status" value="1"/>
</dbReference>
<dbReference type="GO" id="GO:0009986">
    <property type="term" value="C:cell surface"/>
    <property type="evidence" value="ECO:0007669"/>
    <property type="project" value="TreeGrafter"/>
</dbReference>
<proteinExistence type="predicted"/>
<dbReference type="PROSITE" id="PS50814">
    <property type="entry name" value="WIF"/>
    <property type="match status" value="1"/>
</dbReference>
<keyword evidence="10" id="KW-1133">Transmembrane helix</keyword>
<feature type="disulfide bond" evidence="9">
    <location>
        <begin position="326"/>
        <end position="335"/>
    </location>
</feature>
<feature type="domain" description="EGF-like" evidence="11">
    <location>
        <begin position="201"/>
        <end position="233"/>
    </location>
</feature>
<evidence type="ECO:0000256" key="1">
    <source>
        <dbReference type="ARBA" id="ARBA00004613"/>
    </source>
</evidence>
<keyword evidence="8" id="KW-0325">Glycoprotein</keyword>
<keyword evidence="3" id="KW-0964">Secreted</keyword>
<evidence type="ECO:0000313" key="13">
    <source>
        <dbReference type="EMBL" id="CAH0774100.1"/>
    </source>
</evidence>
<dbReference type="EMBL" id="OU963867">
    <property type="protein sequence ID" value="CAH0774100.1"/>
    <property type="molecule type" value="Genomic_DNA"/>
</dbReference>
<feature type="disulfide bond" evidence="9">
    <location>
        <begin position="300"/>
        <end position="310"/>
    </location>
</feature>
<evidence type="ECO:0008006" key="15">
    <source>
        <dbReference type="Google" id="ProtNLM"/>
    </source>
</evidence>
<dbReference type="InterPro" id="IPR050969">
    <property type="entry name" value="Dev_Signal_Modulators"/>
</dbReference>
<feature type="disulfide bond" evidence="9">
    <location>
        <begin position="286"/>
        <end position="295"/>
    </location>
</feature>
<dbReference type="InterPro" id="IPR003306">
    <property type="entry name" value="WIF"/>
</dbReference>
<dbReference type="SMART" id="SM00181">
    <property type="entry name" value="EGF"/>
    <property type="match status" value="6"/>
</dbReference>
<gene>
    <name evidence="13" type="ORF">BEMITA_LOCUS10496</name>
</gene>
<evidence type="ECO:0000313" key="14">
    <source>
        <dbReference type="Proteomes" id="UP001152759"/>
    </source>
</evidence>
<dbReference type="InterPro" id="IPR013032">
    <property type="entry name" value="EGF-like_CS"/>
</dbReference>
<dbReference type="GO" id="GO:0005576">
    <property type="term" value="C:extracellular region"/>
    <property type="evidence" value="ECO:0007669"/>
    <property type="project" value="UniProtKB-SubCell"/>
</dbReference>
<sequence>MPRCDKAADVEGGQRWSRIPGKMLLVAIVTVVVLAGGATGQLSVKKKDKEPYPKCDMDKLEMWIDDDVIMLGVLDPISIIYNSVVPKQVTNPSFATFIIPAQIDIVTVSWCAGTSARYYYNFHTLRSFNTSILHDPWISIDRQGEIPPFQKNFSLHISCVGNTSEIATLRIGFTVTDSDGKAILGMPLAIDLKKECRDTRPDTECAKKCQNNGRCDASEVCVCSPGYVGRYCETPICFPPCENGVCTAPGNCSCNAGFVGERCDGGICAQKCQNGGTCIKKDTCKCAQGFNGAYCQISDCEPKCENGGTCIKSVNSNNQTYFSCSCTSGFYGTACELTKCLVQCINGGLCIGDDKCKCKKYFEGKHCEKRQCKRDCGPNGFCVKNKKNKNRCKCEQGWAGARCRKRVPSKNNQKQQTKKKNDI</sequence>
<feature type="disulfide bond" evidence="9">
    <location>
        <begin position="205"/>
        <end position="215"/>
    </location>
</feature>
<dbReference type="Gene3D" id="2.10.25.10">
    <property type="entry name" value="Laminin"/>
    <property type="match status" value="5"/>
</dbReference>
<feature type="disulfide bond" evidence="9">
    <location>
        <begin position="223"/>
        <end position="232"/>
    </location>
</feature>
<evidence type="ECO:0000256" key="8">
    <source>
        <dbReference type="ARBA" id="ARBA00023180"/>
    </source>
</evidence>
<evidence type="ECO:0000256" key="10">
    <source>
        <dbReference type="SAM" id="Phobius"/>
    </source>
</evidence>
<evidence type="ECO:0000259" key="12">
    <source>
        <dbReference type="PROSITE" id="PS50814"/>
    </source>
</evidence>
<protein>
    <recommendedName>
        <fullName evidence="15">Wnt inhibitory factor 1</fullName>
    </recommendedName>
</protein>
<name>A0A9P0CGM4_BEMTA</name>
<feature type="domain" description="EGF-like" evidence="11">
    <location>
        <begin position="297"/>
        <end position="336"/>
    </location>
</feature>
<evidence type="ECO:0000256" key="3">
    <source>
        <dbReference type="ARBA" id="ARBA00022525"/>
    </source>
</evidence>
<dbReference type="Proteomes" id="UP001152759">
    <property type="component" value="Chromosome 6"/>
</dbReference>
<dbReference type="PROSITE" id="PS50026">
    <property type="entry name" value="EGF_3"/>
    <property type="match status" value="4"/>
</dbReference>
<dbReference type="InterPro" id="IPR000742">
    <property type="entry name" value="EGF"/>
</dbReference>
<comment type="subcellular location">
    <subcellularLocation>
        <location evidence="1">Secreted</location>
    </subcellularLocation>
</comment>
<dbReference type="GO" id="GO:0005102">
    <property type="term" value="F:signaling receptor binding"/>
    <property type="evidence" value="ECO:0007669"/>
    <property type="project" value="TreeGrafter"/>
</dbReference>
<dbReference type="Gene3D" id="2.60.40.2170">
    <property type="entry name" value="Wnt, WIF domain"/>
    <property type="match status" value="1"/>
</dbReference>
<dbReference type="PANTHER" id="PTHR14949">
    <property type="entry name" value="EGF-LIKE-DOMAIN, MULTIPLE 7, 8"/>
    <property type="match status" value="1"/>
</dbReference>
<dbReference type="AlphaFoldDB" id="A0A9P0CGM4"/>
<dbReference type="FunFam" id="2.10.25.10:FF:000020">
    <property type="entry name" value="Latent-transforming growth factor beta-binding protein 1"/>
    <property type="match status" value="1"/>
</dbReference>
<dbReference type="PROSITE" id="PS01186">
    <property type="entry name" value="EGF_2"/>
    <property type="match status" value="4"/>
</dbReference>
<dbReference type="SUPFAM" id="SSF57196">
    <property type="entry name" value="EGF/Laminin"/>
    <property type="match status" value="1"/>
</dbReference>
<keyword evidence="10" id="KW-0812">Transmembrane</keyword>
<feature type="domain" description="WIF" evidence="12">
    <location>
        <begin position="62"/>
        <end position="196"/>
    </location>
</feature>
<evidence type="ECO:0000256" key="2">
    <source>
        <dbReference type="ARBA" id="ARBA00022473"/>
    </source>
</evidence>
<dbReference type="Pfam" id="PF02019">
    <property type="entry name" value="WIF"/>
    <property type="match status" value="1"/>
</dbReference>
<keyword evidence="10" id="KW-0472">Membrane</keyword>
<feature type="disulfide bond" evidence="9">
    <location>
        <begin position="268"/>
        <end position="278"/>
    </location>
</feature>
<dbReference type="PROSITE" id="PS00022">
    <property type="entry name" value="EGF_1"/>
    <property type="match status" value="4"/>
</dbReference>
<dbReference type="InterPro" id="IPR038677">
    <property type="entry name" value="WIF_sf"/>
</dbReference>
<accession>A0A9P0CGM4</accession>
<feature type="domain" description="EGF-like" evidence="11">
    <location>
        <begin position="368"/>
        <end position="404"/>
    </location>
</feature>
<dbReference type="Pfam" id="PF12661">
    <property type="entry name" value="hEGF"/>
    <property type="match status" value="2"/>
</dbReference>
<evidence type="ECO:0000256" key="5">
    <source>
        <dbReference type="ARBA" id="ARBA00022729"/>
    </source>
</evidence>
<comment type="caution">
    <text evidence="9">Lacks conserved residue(s) required for the propagation of feature annotation.</text>
</comment>
<keyword evidence="14" id="KW-1185">Reference proteome</keyword>
<feature type="disulfide bond" evidence="9">
    <location>
        <begin position="394"/>
        <end position="403"/>
    </location>
</feature>
<evidence type="ECO:0000256" key="4">
    <source>
        <dbReference type="ARBA" id="ARBA00022536"/>
    </source>
</evidence>
<evidence type="ECO:0000256" key="7">
    <source>
        <dbReference type="ARBA" id="ARBA00023157"/>
    </source>
</evidence>
<keyword evidence="4 9" id="KW-0245">EGF-like domain</keyword>
<evidence type="ECO:0000256" key="9">
    <source>
        <dbReference type="PROSITE-ProRule" id="PRU00076"/>
    </source>
</evidence>